<evidence type="ECO:0000313" key="2">
    <source>
        <dbReference type="EMBL" id="SPD02719.1"/>
    </source>
</evidence>
<dbReference type="PANTHER" id="PTHR47543:SF2">
    <property type="entry name" value="RNA POLYMERASE II TRANSCRIPTION FACTOR SIII SUBUNIT A"/>
    <property type="match status" value="1"/>
</dbReference>
<dbReference type="Pfam" id="PF06881">
    <property type="entry name" value="Elongin_A"/>
    <property type="match status" value="1"/>
</dbReference>
<evidence type="ECO:0008006" key="3">
    <source>
        <dbReference type="Google" id="ProtNLM"/>
    </source>
</evidence>
<dbReference type="AlphaFoldDB" id="A0A2N9GTI5"/>
<dbReference type="Gene3D" id="6.10.250.3180">
    <property type="match status" value="1"/>
</dbReference>
<dbReference type="GO" id="GO:0070449">
    <property type="term" value="C:elongin complex"/>
    <property type="evidence" value="ECO:0007669"/>
    <property type="project" value="InterPro"/>
</dbReference>
<keyword evidence="1" id="KW-0175">Coiled coil</keyword>
<dbReference type="PANTHER" id="PTHR47543">
    <property type="entry name" value="OS08G0169600 PROTEIN"/>
    <property type="match status" value="1"/>
</dbReference>
<proteinExistence type="predicted"/>
<protein>
    <recommendedName>
        <fullName evidence="3">Elongin-A</fullName>
    </recommendedName>
</protein>
<gene>
    <name evidence="2" type="ORF">FSB_LOCUS30601</name>
</gene>
<accession>A0A2N9GTI5</accession>
<sequence>MAEKQIQMAALIDKLTNAGHVGNNRGLDIFADCDDAILEYVLPHCKVDQLMYVEECSKSKGRDLSPITDMLWKKFYEREFGVERANVLVQRMTQNKVIFKWKALYEAKKKEAAEAENKAIDRVRKLYEKENERKQKRQVKVCTFVPPSSNNKKRGCVEVSNMKKGNLMKKARKEFLDCREVKDFAAVNRIALQRERHAPSLLIK</sequence>
<dbReference type="InterPro" id="IPR010684">
    <property type="entry name" value="RNA_pol_II_trans_fac_SIII_A"/>
</dbReference>
<feature type="coiled-coil region" evidence="1">
    <location>
        <begin position="98"/>
        <end position="133"/>
    </location>
</feature>
<organism evidence="2">
    <name type="scientific">Fagus sylvatica</name>
    <name type="common">Beechnut</name>
    <dbReference type="NCBI Taxonomy" id="28930"/>
    <lineage>
        <taxon>Eukaryota</taxon>
        <taxon>Viridiplantae</taxon>
        <taxon>Streptophyta</taxon>
        <taxon>Embryophyta</taxon>
        <taxon>Tracheophyta</taxon>
        <taxon>Spermatophyta</taxon>
        <taxon>Magnoliopsida</taxon>
        <taxon>eudicotyledons</taxon>
        <taxon>Gunneridae</taxon>
        <taxon>Pentapetalae</taxon>
        <taxon>rosids</taxon>
        <taxon>fabids</taxon>
        <taxon>Fagales</taxon>
        <taxon>Fagaceae</taxon>
        <taxon>Fagus</taxon>
    </lineage>
</organism>
<dbReference type="GO" id="GO:0006368">
    <property type="term" value="P:transcription elongation by RNA polymerase II"/>
    <property type="evidence" value="ECO:0007669"/>
    <property type="project" value="InterPro"/>
</dbReference>
<dbReference type="EMBL" id="OIVN01002335">
    <property type="protein sequence ID" value="SPD02719.1"/>
    <property type="molecule type" value="Genomic_DNA"/>
</dbReference>
<name>A0A2N9GTI5_FAGSY</name>
<reference evidence="2" key="1">
    <citation type="submission" date="2018-02" db="EMBL/GenBank/DDBJ databases">
        <authorList>
            <person name="Cohen D.B."/>
            <person name="Kent A.D."/>
        </authorList>
    </citation>
    <scope>NUCLEOTIDE SEQUENCE</scope>
</reference>
<evidence type="ECO:0000256" key="1">
    <source>
        <dbReference type="SAM" id="Coils"/>
    </source>
</evidence>